<accession>A0A969WDY5</accession>
<dbReference type="InterPro" id="IPR039426">
    <property type="entry name" value="TonB-dep_rcpt-like"/>
</dbReference>
<keyword evidence="3 9" id="KW-1134">Transmembrane beta strand</keyword>
<evidence type="ECO:0000256" key="3">
    <source>
        <dbReference type="ARBA" id="ARBA00022452"/>
    </source>
</evidence>
<dbReference type="GO" id="GO:0009279">
    <property type="term" value="C:cell outer membrane"/>
    <property type="evidence" value="ECO:0007669"/>
    <property type="project" value="UniProtKB-SubCell"/>
</dbReference>
<protein>
    <submittedName>
        <fullName evidence="15">TonB-dependent receptor</fullName>
    </submittedName>
</protein>
<gene>
    <name evidence="15" type="ORF">G7Y82_19255</name>
</gene>
<evidence type="ECO:0000256" key="10">
    <source>
        <dbReference type="PROSITE-ProRule" id="PRU10144"/>
    </source>
</evidence>
<keyword evidence="8 9" id="KW-0998">Cell outer membrane</keyword>
<evidence type="ECO:0000313" key="16">
    <source>
        <dbReference type="Proteomes" id="UP000653472"/>
    </source>
</evidence>
<comment type="similarity">
    <text evidence="9 11">Belongs to the TonB-dependent receptor family.</text>
</comment>
<evidence type="ECO:0000256" key="9">
    <source>
        <dbReference type="PROSITE-ProRule" id="PRU01360"/>
    </source>
</evidence>
<dbReference type="Gene3D" id="2.170.130.10">
    <property type="entry name" value="TonB-dependent receptor, plug domain"/>
    <property type="match status" value="1"/>
</dbReference>
<keyword evidence="6 11" id="KW-0798">TonB box</keyword>
<keyword evidence="4 9" id="KW-0812">Transmembrane</keyword>
<feature type="chain" id="PRO_5037951844" evidence="12">
    <location>
        <begin position="27"/>
        <end position="717"/>
    </location>
</feature>
<feature type="short sequence motif" description="TonB C-terminal box" evidence="10">
    <location>
        <begin position="700"/>
        <end position="717"/>
    </location>
</feature>
<dbReference type="Proteomes" id="UP000653472">
    <property type="component" value="Unassembled WGS sequence"/>
</dbReference>
<proteinExistence type="inferred from homology"/>
<dbReference type="AlphaFoldDB" id="A0A969WDY5"/>
<evidence type="ECO:0000256" key="2">
    <source>
        <dbReference type="ARBA" id="ARBA00022448"/>
    </source>
</evidence>
<dbReference type="InterPro" id="IPR000531">
    <property type="entry name" value="Beta-barrel_TonB"/>
</dbReference>
<dbReference type="Pfam" id="PF07715">
    <property type="entry name" value="Plug"/>
    <property type="match status" value="1"/>
</dbReference>
<sequence>MSYPNSHPRARRALLLLALVPLGASAAESEPTTPLASVLVEGQHLTPDFSSATRAGDDITPQTTVDTASLVRDVPGAALNFNGPLAGQVQYRGLFGPRNTVSIDGMHINPGGPNWMDPPLHYLPRPYADSVTMIRGIAPVAAGIETLGGVVVARSRQQAYGDSRQWQYGGSGSITGASVDDGLSTGVQLGAANDTQRADLGAVYEHGQDARYGDGRIADSGYERRYAAGNYGLRHGASEYSAHLVYDDTRDAGNPTFPMDTEFLHTAIARLGYRHDLDNGDVSARLYYIHVHHAMNNYSLRETPDFNSMMDGPDQRRVPAKAYDWGFDLARSLRLWGGQLQGGVNAYLARNSAVVTDPQMAMFRVDAFDDAVRNLYSAYGQWQGTIAPATTFAFGTRYTHTHQNVGAGGVAASLPAAAQMLAQNFAAADRSSSDNNVDVMTQLQYALQPTTRVELTLARKTRSPSYLERDAYIPLETTGGASDGNNYVGNLGLKPEVAYEADLGLAWQQGPLSLTPRVFYSRIHDYIQGVAVDGSASDLDQATVMVSTLNGDSTPLRYENVGAKMYGADLGWQLQLATAWQLGGAVGYTRGKRTDTHDNLYRVAPLHGDAALRYAHADWGADLETVFAAAQHHVSAANHDPATADAETAGWAIVNVAAHYRFVASGTRVQAGVSNVFDRDYADALNGYNRVQNSDLAVGERLPGYGRNVYLQLTQSF</sequence>
<feature type="domain" description="TonB-dependent receptor-like beta-barrel" evidence="13">
    <location>
        <begin position="211"/>
        <end position="676"/>
    </location>
</feature>
<dbReference type="PANTHER" id="PTHR30069:SF49">
    <property type="entry name" value="OUTER MEMBRANE PROTEIN C"/>
    <property type="match status" value="1"/>
</dbReference>
<dbReference type="InterPro" id="IPR036942">
    <property type="entry name" value="Beta-barrel_TonB_sf"/>
</dbReference>
<keyword evidence="15" id="KW-0675">Receptor</keyword>
<reference evidence="15" key="1">
    <citation type="submission" date="2020-03" db="EMBL/GenBank/DDBJ databases">
        <title>Solimonas marina sp. nov., isolated from deep seawater of the Pacific Ocean.</title>
        <authorList>
            <person name="Liu X."/>
            <person name="Lai Q."/>
            <person name="Sun F."/>
            <person name="Gai Y."/>
            <person name="Li G."/>
            <person name="Shao Z."/>
        </authorList>
    </citation>
    <scope>NUCLEOTIDE SEQUENCE</scope>
    <source>
        <strain evidence="15">C16B3</strain>
    </source>
</reference>
<comment type="subcellular location">
    <subcellularLocation>
        <location evidence="1 9">Cell outer membrane</location>
        <topology evidence="1 9">Multi-pass membrane protein</topology>
    </subcellularLocation>
</comment>
<dbReference type="GO" id="GO:0044718">
    <property type="term" value="P:siderophore transmembrane transport"/>
    <property type="evidence" value="ECO:0007669"/>
    <property type="project" value="TreeGrafter"/>
</dbReference>
<evidence type="ECO:0000256" key="7">
    <source>
        <dbReference type="ARBA" id="ARBA00023136"/>
    </source>
</evidence>
<comment type="caution">
    <text evidence="15">The sequence shown here is derived from an EMBL/GenBank/DDBJ whole genome shotgun (WGS) entry which is preliminary data.</text>
</comment>
<keyword evidence="16" id="KW-1185">Reference proteome</keyword>
<dbReference type="InterPro" id="IPR010917">
    <property type="entry name" value="TonB_rcpt_CS"/>
</dbReference>
<dbReference type="InterPro" id="IPR037066">
    <property type="entry name" value="Plug_dom_sf"/>
</dbReference>
<evidence type="ECO:0000256" key="12">
    <source>
        <dbReference type="SAM" id="SignalP"/>
    </source>
</evidence>
<dbReference type="Pfam" id="PF00593">
    <property type="entry name" value="TonB_dep_Rec_b-barrel"/>
    <property type="match status" value="1"/>
</dbReference>
<evidence type="ECO:0000256" key="8">
    <source>
        <dbReference type="ARBA" id="ARBA00023237"/>
    </source>
</evidence>
<dbReference type="InterPro" id="IPR012910">
    <property type="entry name" value="Plug_dom"/>
</dbReference>
<evidence type="ECO:0000256" key="11">
    <source>
        <dbReference type="RuleBase" id="RU003357"/>
    </source>
</evidence>
<keyword evidence="5 12" id="KW-0732">Signal</keyword>
<dbReference type="RefSeq" id="WP_168149758.1">
    <property type="nucleotide sequence ID" value="NZ_JAAVXB010000015.1"/>
</dbReference>
<keyword evidence="7 9" id="KW-0472">Membrane</keyword>
<dbReference type="PROSITE" id="PS52016">
    <property type="entry name" value="TONB_DEPENDENT_REC_3"/>
    <property type="match status" value="1"/>
</dbReference>
<name>A0A969WDY5_9GAMM</name>
<dbReference type="SUPFAM" id="SSF56935">
    <property type="entry name" value="Porins"/>
    <property type="match status" value="1"/>
</dbReference>
<dbReference type="GO" id="GO:0015344">
    <property type="term" value="F:siderophore uptake transmembrane transporter activity"/>
    <property type="evidence" value="ECO:0007669"/>
    <property type="project" value="TreeGrafter"/>
</dbReference>
<feature type="domain" description="TonB-dependent receptor plug" evidence="14">
    <location>
        <begin position="56"/>
        <end position="150"/>
    </location>
</feature>
<dbReference type="PANTHER" id="PTHR30069">
    <property type="entry name" value="TONB-DEPENDENT OUTER MEMBRANE RECEPTOR"/>
    <property type="match status" value="1"/>
</dbReference>
<organism evidence="15 16">
    <name type="scientific">Solimonas marina</name>
    <dbReference type="NCBI Taxonomy" id="2714601"/>
    <lineage>
        <taxon>Bacteria</taxon>
        <taxon>Pseudomonadati</taxon>
        <taxon>Pseudomonadota</taxon>
        <taxon>Gammaproteobacteria</taxon>
        <taxon>Nevskiales</taxon>
        <taxon>Nevskiaceae</taxon>
        <taxon>Solimonas</taxon>
    </lineage>
</organism>
<evidence type="ECO:0000313" key="15">
    <source>
        <dbReference type="EMBL" id="NKF24454.1"/>
    </source>
</evidence>
<evidence type="ECO:0000256" key="4">
    <source>
        <dbReference type="ARBA" id="ARBA00022692"/>
    </source>
</evidence>
<dbReference type="Gene3D" id="2.40.170.20">
    <property type="entry name" value="TonB-dependent receptor, beta-barrel domain"/>
    <property type="match status" value="1"/>
</dbReference>
<evidence type="ECO:0000259" key="13">
    <source>
        <dbReference type="Pfam" id="PF00593"/>
    </source>
</evidence>
<evidence type="ECO:0000259" key="14">
    <source>
        <dbReference type="Pfam" id="PF07715"/>
    </source>
</evidence>
<evidence type="ECO:0000256" key="1">
    <source>
        <dbReference type="ARBA" id="ARBA00004571"/>
    </source>
</evidence>
<feature type="signal peptide" evidence="12">
    <location>
        <begin position="1"/>
        <end position="26"/>
    </location>
</feature>
<evidence type="ECO:0000256" key="5">
    <source>
        <dbReference type="ARBA" id="ARBA00022729"/>
    </source>
</evidence>
<keyword evidence="2 9" id="KW-0813">Transport</keyword>
<dbReference type="EMBL" id="JAAVXB010000015">
    <property type="protein sequence ID" value="NKF24454.1"/>
    <property type="molecule type" value="Genomic_DNA"/>
</dbReference>
<dbReference type="PROSITE" id="PS01156">
    <property type="entry name" value="TONB_DEPENDENT_REC_2"/>
    <property type="match status" value="1"/>
</dbReference>
<evidence type="ECO:0000256" key="6">
    <source>
        <dbReference type="ARBA" id="ARBA00023077"/>
    </source>
</evidence>